<dbReference type="GO" id="GO:0046872">
    <property type="term" value="F:metal ion binding"/>
    <property type="evidence" value="ECO:0007669"/>
    <property type="project" value="UniProtKB-KW"/>
</dbReference>
<sequence>MAVRGAMKYSLGPVLYYWPKETLEDFYQQAAKSSADVIYLGEAVCSKRRATKVGDWLEMAKSLAASGKQVALSTLALVQASSELSELKRYVDNGDFLLEASDLGVVNLCAERKLPFVAGHALNCYNAVTLRRLLKEGMVRWCMPVELSRDWLVNLLNQCDELGIRNQFEVEVLSYGHLPLAYSARCFTARSEDRPKDECETCCIKYPNGRDVLSQENQQVFVLNGIQTMSGYVYNLGNELTSMQGLVDIVRLSPLGTETFAMLDAFRANENGGAPLPLASHSDCNGYWKRLAGLELQAQPDGGIKTLSGLQIALP</sequence>
<dbReference type="InterPro" id="IPR001539">
    <property type="entry name" value="Peptidase_U32"/>
</dbReference>
<name>A0A764EY32_SALER</name>
<feature type="binding site" evidence="1">
    <location>
        <position position="203"/>
    </location>
    <ligand>
        <name>[4Fe-4S] cluster</name>
        <dbReference type="ChEBI" id="CHEBI:49883"/>
    </ligand>
</feature>
<comment type="subunit">
    <text evidence="1">Forms a heterodimer with UbiU.</text>
</comment>
<dbReference type="GO" id="GO:0006744">
    <property type="term" value="P:ubiquinone biosynthetic process"/>
    <property type="evidence" value="ECO:0007669"/>
    <property type="project" value="UniProtKB-UniRule"/>
</dbReference>
<comment type="function">
    <text evidence="1">Required for O(2)-independent ubiquinone (coenzyme Q) biosynthesis. Together with UbiU, is essential for the C6-hydroxylation reaction in the oxygen-independent ubiquinone biosynthesis pathway.</text>
</comment>
<keyword evidence="1" id="KW-0479">Metal-binding</keyword>
<organism evidence="2">
    <name type="scientific">Salmonella enterica</name>
    <name type="common">Salmonella choleraesuis</name>
    <dbReference type="NCBI Taxonomy" id="28901"/>
    <lineage>
        <taxon>Bacteria</taxon>
        <taxon>Pseudomonadati</taxon>
        <taxon>Pseudomonadota</taxon>
        <taxon>Gammaproteobacteria</taxon>
        <taxon>Enterobacterales</taxon>
        <taxon>Enterobacteriaceae</taxon>
        <taxon>Salmonella</taxon>
    </lineage>
</organism>
<dbReference type="InterPro" id="IPR051454">
    <property type="entry name" value="RNA/ubiquinone_mod_enzymes"/>
</dbReference>
<dbReference type="EMBL" id="DAAYLH010000003">
    <property type="protein sequence ID" value="HAG4690798.1"/>
    <property type="molecule type" value="Genomic_DNA"/>
</dbReference>
<feature type="binding site" evidence="1">
    <location>
        <position position="186"/>
    </location>
    <ligand>
        <name>[4Fe-4S] cluster</name>
        <dbReference type="ChEBI" id="CHEBI:49883"/>
    </ligand>
</feature>
<dbReference type="GO" id="GO:0051539">
    <property type="term" value="F:4 iron, 4 sulfur cluster binding"/>
    <property type="evidence" value="ECO:0007669"/>
    <property type="project" value="UniProtKB-UniRule"/>
</dbReference>
<dbReference type="PANTHER" id="PTHR30217:SF11">
    <property type="entry name" value="UBIQUINONE BIOSYNTHESIS PROTEIN UBIV"/>
    <property type="match status" value="1"/>
</dbReference>
<dbReference type="AlphaFoldDB" id="A0A764EY32"/>
<dbReference type="Pfam" id="PF01136">
    <property type="entry name" value="Peptidase_U32"/>
    <property type="match status" value="1"/>
</dbReference>
<dbReference type="InterPro" id="IPR043693">
    <property type="entry name" value="UbiV"/>
</dbReference>
<keyword evidence="1" id="KW-0004">4Fe-4S</keyword>
<comment type="caution">
    <text evidence="2">The sequence shown here is derived from an EMBL/GenBank/DDBJ whole genome shotgun (WGS) entry which is preliminary data.</text>
</comment>
<reference evidence="2" key="1">
    <citation type="journal article" date="2018" name="Genome Biol.">
        <title>SKESA: strategic k-mer extension for scrupulous assemblies.</title>
        <authorList>
            <person name="Souvorov A."/>
            <person name="Agarwala R."/>
            <person name="Lipman D.J."/>
        </authorList>
    </citation>
    <scope>NUCLEOTIDE SEQUENCE</scope>
    <source>
        <strain evidence="2">MA.MC_05-0613</strain>
    </source>
</reference>
<proteinExistence type="inferred from homology"/>
<dbReference type="UniPathway" id="UPA00232"/>
<keyword evidence="1" id="KW-0408">Iron</keyword>
<accession>A0A764EY32</accession>
<comment type="cofactor">
    <cofactor evidence="1">
        <name>[4Fe-4S] cluster</name>
        <dbReference type="ChEBI" id="CHEBI:49883"/>
    </cofactor>
</comment>
<evidence type="ECO:0000256" key="1">
    <source>
        <dbReference type="HAMAP-Rule" id="MF_02233"/>
    </source>
</evidence>
<dbReference type="HAMAP" id="MF_02233">
    <property type="entry name" value="UbiV"/>
    <property type="match status" value="1"/>
</dbReference>
<keyword evidence="1" id="KW-0411">Iron-sulfur</keyword>
<gene>
    <name evidence="1" type="primary">ubiV</name>
    <name evidence="2" type="ORF">G8550_002585</name>
</gene>
<protein>
    <recommendedName>
        <fullName evidence="1">Ubiquinone biosynthesis protein UbiV</fullName>
    </recommendedName>
</protein>
<feature type="binding site" evidence="1">
    <location>
        <position position="45"/>
    </location>
    <ligand>
        <name>[4Fe-4S] cluster</name>
        <dbReference type="ChEBI" id="CHEBI:49883"/>
    </ligand>
</feature>
<keyword evidence="1" id="KW-0831">Ubiquinone biosynthesis</keyword>
<comment type="pathway">
    <text evidence="1">Cofactor biosynthesis; ubiquinone biosynthesis.</text>
</comment>
<dbReference type="PANTHER" id="PTHR30217">
    <property type="entry name" value="PEPTIDASE U32 FAMILY"/>
    <property type="match status" value="1"/>
</dbReference>
<reference evidence="2" key="2">
    <citation type="submission" date="2020-02" db="EMBL/GenBank/DDBJ databases">
        <authorList>
            <consortium name="NCBI Pathogen Detection Project"/>
        </authorList>
    </citation>
    <scope>NUCLEOTIDE SEQUENCE</scope>
    <source>
        <strain evidence="2">MA.MC_05-0613</strain>
    </source>
</reference>
<feature type="binding site" evidence="1">
    <location>
        <position position="199"/>
    </location>
    <ligand>
        <name>[4Fe-4S] cluster</name>
        <dbReference type="ChEBI" id="CHEBI:49883"/>
    </ligand>
</feature>
<dbReference type="NCBIfam" id="NF011991">
    <property type="entry name" value="PRK15447.1"/>
    <property type="match status" value="1"/>
</dbReference>
<evidence type="ECO:0000313" key="2">
    <source>
        <dbReference type="EMBL" id="HAG4690798.1"/>
    </source>
</evidence>
<comment type="similarity">
    <text evidence="1">Belongs to the peptidase U32 family. UbiV subfamily.</text>
</comment>